<feature type="transmembrane region" description="Helical" evidence="11">
    <location>
        <begin position="270"/>
        <end position="288"/>
    </location>
</feature>
<dbReference type="InterPro" id="IPR000568">
    <property type="entry name" value="ATP_synth_F0_asu"/>
</dbReference>
<evidence type="ECO:0000313" key="14">
    <source>
        <dbReference type="Proteomes" id="UP000183658"/>
    </source>
</evidence>
<evidence type="ECO:0000256" key="3">
    <source>
        <dbReference type="ARBA" id="ARBA00022448"/>
    </source>
</evidence>
<protein>
    <recommendedName>
        <fullName evidence="11 12">ATP synthase subunit a</fullName>
    </recommendedName>
    <alternativeName>
        <fullName evidence="11">ATP synthase F0 sector subunit a</fullName>
    </alternativeName>
    <alternativeName>
        <fullName evidence="11">F-ATPase subunit 6</fullName>
    </alternativeName>
</protein>
<keyword evidence="10 11" id="KW-0066">ATP synthesis</keyword>
<dbReference type="NCBIfam" id="TIGR01131">
    <property type="entry name" value="ATP_synt_6_or_A"/>
    <property type="match status" value="1"/>
</dbReference>
<keyword evidence="11" id="KW-1003">Cell membrane</keyword>
<feature type="transmembrane region" description="Helical" evidence="11">
    <location>
        <begin position="362"/>
        <end position="389"/>
    </location>
</feature>
<evidence type="ECO:0000256" key="6">
    <source>
        <dbReference type="ARBA" id="ARBA00022781"/>
    </source>
</evidence>
<keyword evidence="3 11" id="KW-0813">Transport</keyword>
<feature type="transmembrane region" description="Helical" evidence="11">
    <location>
        <begin position="180"/>
        <end position="199"/>
    </location>
</feature>
<keyword evidence="4 11" id="KW-0138">CF(0)</keyword>
<dbReference type="Gene3D" id="1.20.120.220">
    <property type="entry name" value="ATP synthase, F0 complex, subunit A"/>
    <property type="match status" value="1"/>
</dbReference>
<dbReference type="GO" id="GO:0046933">
    <property type="term" value="F:proton-transporting ATP synthase activity, rotational mechanism"/>
    <property type="evidence" value="ECO:0007669"/>
    <property type="project" value="UniProtKB-UniRule"/>
</dbReference>
<accession>A0A1H9CRG5</accession>
<feature type="transmembrane region" description="Helical" evidence="11">
    <location>
        <begin position="243"/>
        <end position="264"/>
    </location>
</feature>
<comment type="similarity">
    <text evidence="2 11 12">Belongs to the ATPase A chain family.</text>
</comment>
<keyword evidence="8 11" id="KW-0406">Ion transport</keyword>
<comment type="subcellular location">
    <subcellularLocation>
        <location evidence="11 12">Cell membrane</location>
        <topology evidence="11 12">Multi-pass membrane protein</topology>
    </subcellularLocation>
    <subcellularLocation>
        <location evidence="1">Membrane</location>
        <topology evidence="1">Multi-pass membrane protein</topology>
    </subcellularLocation>
</comment>
<dbReference type="PANTHER" id="PTHR11410:SF0">
    <property type="entry name" value="ATP SYNTHASE SUBUNIT A"/>
    <property type="match status" value="1"/>
</dbReference>
<feature type="transmembrane region" description="Helical" evidence="11">
    <location>
        <begin position="308"/>
        <end position="327"/>
    </location>
</feature>
<evidence type="ECO:0000256" key="12">
    <source>
        <dbReference type="RuleBase" id="RU000483"/>
    </source>
</evidence>
<evidence type="ECO:0000313" key="13">
    <source>
        <dbReference type="EMBL" id="SEQ03836.1"/>
    </source>
</evidence>
<comment type="function">
    <text evidence="11 12">Key component of the proton channel; it plays a direct role in the translocation of protons across the membrane.</text>
</comment>
<keyword evidence="6 11" id="KW-0375">Hydrogen ion transport</keyword>
<sequence>MYICTKFQKRKKLRYLTVMVISNRPLRFIIATLVACLPLMTFANPEVDSVKVHTEVAHETTEQSQEGAHAEPTDVKSKIKAFIGHHVLDSHDFTFFSDEVEGKHYGFSLPVILWDNGLQLFSSSEFEHGEAVAESNGNFYAINHHDGKIYKTDASGKIIEDEKTGFPENERPLDFSITKAVLSIFIAAILMVFIFAGLAKTYSKNGGIASGAGRIFEPVVLFIRDEIAIPNIGEKHYKRYMSYLLTIFFFVLFLNIFGLMPFGINVTGNLTITFALAIMTFLITNLTANKNYWGHIFWMPGVPKVMRIVLAPIELLGVIIKPFSLMIRLYANIFAGHIVLMSIIGLMFIFKSWLGSSLSFALSFALSILEILVAFLQAYIFTLLSALYFGSAVEEHHHEEAH</sequence>
<dbReference type="SUPFAM" id="SSF81336">
    <property type="entry name" value="F1F0 ATP synthase subunit A"/>
    <property type="match status" value="1"/>
</dbReference>
<keyword evidence="14" id="KW-1185">Reference proteome</keyword>
<dbReference type="GO" id="GO:0045259">
    <property type="term" value="C:proton-transporting ATP synthase complex"/>
    <property type="evidence" value="ECO:0007669"/>
    <property type="project" value="UniProtKB-KW"/>
</dbReference>
<evidence type="ECO:0000256" key="8">
    <source>
        <dbReference type="ARBA" id="ARBA00023065"/>
    </source>
</evidence>
<gene>
    <name evidence="11" type="primary">atpB</name>
    <name evidence="13" type="ORF">SAMN05444355_101251</name>
</gene>
<evidence type="ECO:0000256" key="7">
    <source>
        <dbReference type="ARBA" id="ARBA00022989"/>
    </source>
</evidence>
<dbReference type="Pfam" id="PF00119">
    <property type="entry name" value="ATP-synt_A"/>
    <property type="match status" value="1"/>
</dbReference>
<dbReference type="PRINTS" id="PR00123">
    <property type="entry name" value="ATPASEA"/>
</dbReference>
<dbReference type="InterPro" id="IPR035908">
    <property type="entry name" value="F0_ATP_A_sf"/>
</dbReference>
<dbReference type="CDD" id="cd00310">
    <property type="entry name" value="ATP-synt_Fo_a_6"/>
    <property type="match status" value="1"/>
</dbReference>
<dbReference type="HAMAP" id="MF_01393">
    <property type="entry name" value="ATP_synth_a_bact"/>
    <property type="match status" value="1"/>
</dbReference>
<evidence type="ECO:0000256" key="9">
    <source>
        <dbReference type="ARBA" id="ARBA00023136"/>
    </source>
</evidence>
<evidence type="ECO:0000256" key="4">
    <source>
        <dbReference type="ARBA" id="ARBA00022547"/>
    </source>
</evidence>
<evidence type="ECO:0000256" key="1">
    <source>
        <dbReference type="ARBA" id="ARBA00004141"/>
    </source>
</evidence>
<dbReference type="AlphaFoldDB" id="A0A1H9CRG5"/>
<dbReference type="Proteomes" id="UP000183658">
    <property type="component" value="Unassembled WGS sequence"/>
</dbReference>
<keyword evidence="7 11" id="KW-1133">Transmembrane helix</keyword>
<name>A0A1H9CRG5_FLAFI</name>
<dbReference type="GO" id="GO:0005886">
    <property type="term" value="C:plasma membrane"/>
    <property type="evidence" value="ECO:0007669"/>
    <property type="project" value="UniProtKB-SubCell"/>
</dbReference>
<dbReference type="InterPro" id="IPR045083">
    <property type="entry name" value="ATP_synth_F0_asu_bact/mt"/>
</dbReference>
<evidence type="ECO:0000256" key="10">
    <source>
        <dbReference type="ARBA" id="ARBA00023310"/>
    </source>
</evidence>
<dbReference type="PANTHER" id="PTHR11410">
    <property type="entry name" value="ATP SYNTHASE SUBUNIT A"/>
    <property type="match status" value="1"/>
</dbReference>
<dbReference type="EMBL" id="FOFZ01000001">
    <property type="protein sequence ID" value="SEQ03836.1"/>
    <property type="molecule type" value="Genomic_DNA"/>
</dbReference>
<evidence type="ECO:0000256" key="5">
    <source>
        <dbReference type="ARBA" id="ARBA00022692"/>
    </source>
</evidence>
<feature type="transmembrane region" description="Helical" evidence="11">
    <location>
        <begin position="333"/>
        <end position="350"/>
    </location>
</feature>
<keyword evidence="9 11" id="KW-0472">Membrane</keyword>
<reference evidence="14" key="1">
    <citation type="submission" date="2016-10" db="EMBL/GenBank/DDBJ databases">
        <authorList>
            <person name="Varghese N."/>
            <person name="Submissions S."/>
        </authorList>
    </citation>
    <scope>NUCLEOTIDE SEQUENCE [LARGE SCALE GENOMIC DNA]</scope>
    <source>
        <strain evidence="14">DSM 15719</strain>
    </source>
</reference>
<organism evidence="13 14">
    <name type="scientific">Flavobacterium frigoris</name>
    <dbReference type="NCBI Taxonomy" id="229204"/>
    <lineage>
        <taxon>Bacteria</taxon>
        <taxon>Pseudomonadati</taxon>
        <taxon>Bacteroidota</taxon>
        <taxon>Flavobacteriia</taxon>
        <taxon>Flavobacteriales</taxon>
        <taxon>Flavobacteriaceae</taxon>
        <taxon>Flavobacterium</taxon>
    </lineage>
</organism>
<proteinExistence type="inferred from homology"/>
<evidence type="ECO:0000256" key="2">
    <source>
        <dbReference type="ARBA" id="ARBA00006810"/>
    </source>
</evidence>
<keyword evidence="5 11" id="KW-0812">Transmembrane</keyword>
<evidence type="ECO:0000256" key="11">
    <source>
        <dbReference type="HAMAP-Rule" id="MF_01393"/>
    </source>
</evidence>